<dbReference type="Gene3D" id="2.30.330.10">
    <property type="entry name" value="SpoA-like"/>
    <property type="match status" value="1"/>
</dbReference>
<comment type="caution">
    <text evidence="2">The sequence shown here is derived from an EMBL/GenBank/DDBJ whole genome shotgun (WGS) entry which is preliminary data.</text>
</comment>
<protein>
    <recommendedName>
        <fullName evidence="1">Flagellar motor switch protein FliN-like C-terminal domain-containing protein</fullName>
    </recommendedName>
</protein>
<dbReference type="AlphaFoldDB" id="A0A3E0WZ41"/>
<organism evidence="2 3">
    <name type="scientific">Alkalilimnicola ehrlichii</name>
    <dbReference type="NCBI Taxonomy" id="351052"/>
    <lineage>
        <taxon>Bacteria</taxon>
        <taxon>Pseudomonadati</taxon>
        <taxon>Pseudomonadota</taxon>
        <taxon>Gammaproteobacteria</taxon>
        <taxon>Chromatiales</taxon>
        <taxon>Ectothiorhodospiraceae</taxon>
        <taxon>Alkalilimnicola</taxon>
    </lineage>
</organism>
<dbReference type="Proteomes" id="UP000256763">
    <property type="component" value="Unassembled WGS sequence"/>
</dbReference>
<sequence>MGAKSKVYHGVPSESLTKLKLEKLGRPYHKIPQQIYESAQKHPSLIPDYFMRNYRINIKPQGVNIDAVEGEVADLIYRCAYGKVGFSIDRVLLTEALESYFGSPTLNSEDTPPVSASEQRLRKRLGVEVIDIFARAMLAGDTFGELTQHDNSYEEVAWEYVARFRYQSQNTGRASTIAIYLDADLVDVLIHRFAQPITNSGRGKPIDNLLHLPVQVDCVVASWQMPLAQILGLAPGDVVAVRPFDRYEVRINRQECFTGLICEAEGALYLTSLETVKSA</sequence>
<keyword evidence="3" id="KW-1185">Reference proteome</keyword>
<gene>
    <name evidence="2" type="ORF">CAL65_05600</name>
</gene>
<dbReference type="EMBL" id="NFZW01000004">
    <property type="protein sequence ID" value="RFA38300.1"/>
    <property type="molecule type" value="Genomic_DNA"/>
</dbReference>
<dbReference type="Pfam" id="PF01052">
    <property type="entry name" value="FliMN_C"/>
    <property type="match status" value="1"/>
</dbReference>
<accession>A0A3E0WZ41</accession>
<evidence type="ECO:0000313" key="3">
    <source>
        <dbReference type="Proteomes" id="UP000256763"/>
    </source>
</evidence>
<evidence type="ECO:0000259" key="1">
    <source>
        <dbReference type="Pfam" id="PF01052"/>
    </source>
</evidence>
<evidence type="ECO:0000313" key="2">
    <source>
        <dbReference type="EMBL" id="RFA38300.1"/>
    </source>
</evidence>
<dbReference type="InterPro" id="IPR036429">
    <property type="entry name" value="SpoA-like_sf"/>
</dbReference>
<dbReference type="InterPro" id="IPR001543">
    <property type="entry name" value="FliN-like_C"/>
</dbReference>
<dbReference type="OrthoDB" id="6539284at2"/>
<feature type="domain" description="Flagellar motor switch protein FliN-like C-terminal" evidence="1">
    <location>
        <begin position="208"/>
        <end position="266"/>
    </location>
</feature>
<name>A0A3E0WZ41_9GAMM</name>
<reference evidence="3" key="1">
    <citation type="submission" date="2017-05" db="EMBL/GenBank/DDBJ databases">
        <authorList>
            <person name="Sharma S."/>
            <person name="Sidhu C."/>
            <person name="Pinnaka A.K."/>
        </authorList>
    </citation>
    <scope>NUCLEOTIDE SEQUENCE [LARGE SCALE GENOMIC DNA]</scope>
    <source>
        <strain evidence="3">AK93</strain>
    </source>
</reference>
<dbReference type="SUPFAM" id="SSF101801">
    <property type="entry name" value="Surface presentation of antigens (SPOA)"/>
    <property type="match status" value="1"/>
</dbReference>
<proteinExistence type="predicted"/>